<keyword evidence="2" id="KW-0812">Transmembrane</keyword>
<feature type="compositionally biased region" description="Low complexity" evidence="1">
    <location>
        <begin position="55"/>
        <end position="155"/>
    </location>
</feature>
<evidence type="ECO:0000313" key="4">
    <source>
        <dbReference type="Proteomes" id="UP000274822"/>
    </source>
</evidence>
<keyword evidence="4" id="KW-1185">Reference proteome</keyword>
<dbReference type="EMBL" id="RBNJ01016407">
    <property type="protein sequence ID" value="RUS24314.1"/>
    <property type="molecule type" value="Genomic_DNA"/>
</dbReference>
<name>A0A433Q3S4_9FUNG</name>
<feature type="transmembrane region" description="Helical" evidence="2">
    <location>
        <begin position="167"/>
        <end position="186"/>
    </location>
</feature>
<evidence type="ECO:0000256" key="1">
    <source>
        <dbReference type="SAM" id="MobiDB-lite"/>
    </source>
</evidence>
<organism evidence="3 4">
    <name type="scientific">Jimgerdemannia flammicorona</name>
    <dbReference type="NCBI Taxonomy" id="994334"/>
    <lineage>
        <taxon>Eukaryota</taxon>
        <taxon>Fungi</taxon>
        <taxon>Fungi incertae sedis</taxon>
        <taxon>Mucoromycota</taxon>
        <taxon>Mucoromycotina</taxon>
        <taxon>Endogonomycetes</taxon>
        <taxon>Endogonales</taxon>
        <taxon>Endogonaceae</taxon>
        <taxon>Jimgerdemannia</taxon>
    </lineage>
</organism>
<sequence length="694" mass="78649">MSNTTILFIATTLLSDPPTSGLFNKCLRILLLAIFLFVAKDYPSWRERNISSQHTTSSITSSSYTTTDPTTTTTTNRTTTNPTTIDPTTTDPTTTYSTTIYPTITDPIITDPTATDPPTTTINPTTTNLTTTNSTTTGSITTGPITTTGPTTISSQPSQKSSEPHKLWFLLFLPFVLLYLVVRVAWELFRLGVFTFLQVTEWTVKWTSIAFGRFAIHVITEWLPRVIQEIGVLLDERFLPEMKLLAEKFKEYGLPASVRWCEDAFRWIVYFYRHVEDYMSLTEAKLFQFWTDIVRPLSGKTLTWAIFWMLDLLTWIVTRGIYLSPILYEAATRLAIALWKDAIAFWDDATALWKAAIALWKAAMDLAGVAAKAWNTVLVPSAIYIGDKIVQAWKLAIVTTPHLARFICEYVLLPTVKHAWEILTGPTMQKLLIDVYNHLVSEATQQYLIGLCKRLTASAMFWAQKNIRTFIFFVEWTQRMANLIITTYHWTHQHSFLPLFHFFPDLYKRLMTAFSDIYTRCSFALLSATTFIVNVLRSIIPLCDFIYTHFTHPVVMFLYDTTVLIITDALTHARPLLSHLLATSSTVYTWIETVSYLLFANYAHPAYTVVQARAAAVAVFVAENAGPALSRAIDATDKAYERLAPRIVEIKENIAHGADLLVVWVGDILMEWVKRETQVIGDTTDGADMKAKVE</sequence>
<reference evidence="3 4" key="1">
    <citation type="journal article" date="2018" name="New Phytol.">
        <title>Phylogenomics of Endogonaceae and evolution of mycorrhizas within Mucoromycota.</title>
        <authorList>
            <person name="Chang Y."/>
            <person name="Desiro A."/>
            <person name="Na H."/>
            <person name="Sandor L."/>
            <person name="Lipzen A."/>
            <person name="Clum A."/>
            <person name="Barry K."/>
            <person name="Grigoriev I.V."/>
            <person name="Martin F.M."/>
            <person name="Stajich J.E."/>
            <person name="Smith M.E."/>
            <person name="Bonito G."/>
            <person name="Spatafora J.W."/>
        </authorList>
    </citation>
    <scope>NUCLEOTIDE SEQUENCE [LARGE SCALE GENOMIC DNA]</scope>
    <source>
        <strain evidence="3 4">AD002</strain>
    </source>
</reference>
<evidence type="ECO:0000313" key="3">
    <source>
        <dbReference type="EMBL" id="RUS24314.1"/>
    </source>
</evidence>
<keyword evidence="2" id="KW-1133">Transmembrane helix</keyword>
<dbReference type="Proteomes" id="UP000274822">
    <property type="component" value="Unassembled WGS sequence"/>
</dbReference>
<evidence type="ECO:0000256" key="2">
    <source>
        <dbReference type="SAM" id="Phobius"/>
    </source>
</evidence>
<proteinExistence type="predicted"/>
<feature type="region of interest" description="Disordered" evidence="1">
    <location>
        <begin position="50"/>
        <end position="158"/>
    </location>
</feature>
<feature type="transmembrane region" description="Helical" evidence="2">
    <location>
        <begin position="22"/>
        <end position="39"/>
    </location>
</feature>
<keyword evidence="2" id="KW-0472">Membrane</keyword>
<accession>A0A433Q3S4</accession>
<protein>
    <submittedName>
        <fullName evidence="3">Uncharacterized protein</fullName>
    </submittedName>
</protein>
<dbReference type="AlphaFoldDB" id="A0A433Q3S4"/>
<gene>
    <name evidence="3" type="ORF">BC938DRAFT_473793</name>
</gene>
<comment type="caution">
    <text evidence="3">The sequence shown here is derived from an EMBL/GenBank/DDBJ whole genome shotgun (WGS) entry which is preliminary data.</text>
</comment>